<evidence type="ECO:0000313" key="3">
    <source>
        <dbReference type="EMBL" id="CAG6648179.1"/>
    </source>
</evidence>
<name>A0A8D8RFV3_9HEMI</name>
<feature type="region of interest" description="Disordered" evidence="1">
    <location>
        <begin position="69"/>
        <end position="97"/>
    </location>
</feature>
<organism evidence="3">
    <name type="scientific">Cacopsylla melanoneura</name>
    <dbReference type="NCBI Taxonomy" id="428564"/>
    <lineage>
        <taxon>Eukaryota</taxon>
        <taxon>Metazoa</taxon>
        <taxon>Ecdysozoa</taxon>
        <taxon>Arthropoda</taxon>
        <taxon>Hexapoda</taxon>
        <taxon>Insecta</taxon>
        <taxon>Pterygota</taxon>
        <taxon>Neoptera</taxon>
        <taxon>Paraneoptera</taxon>
        <taxon>Hemiptera</taxon>
        <taxon>Sternorrhyncha</taxon>
        <taxon>Psylloidea</taxon>
        <taxon>Psyllidae</taxon>
        <taxon>Psyllinae</taxon>
        <taxon>Cacopsylla</taxon>
    </lineage>
</organism>
<feature type="compositionally biased region" description="Polar residues" evidence="1">
    <location>
        <begin position="71"/>
        <end position="81"/>
    </location>
</feature>
<proteinExistence type="predicted"/>
<reference evidence="3" key="1">
    <citation type="submission" date="2021-05" db="EMBL/GenBank/DDBJ databases">
        <authorList>
            <person name="Alioto T."/>
            <person name="Alioto T."/>
            <person name="Gomez Garrido J."/>
        </authorList>
    </citation>
    <scope>NUCLEOTIDE SEQUENCE</scope>
</reference>
<dbReference type="EMBL" id="HBUF01150763">
    <property type="protein sequence ID" value="CAG6648177.1"/>
    <property type="molecule type" value="Transcribed_RNA"/>
</dbReference>
<accession>A0A8D8RFV3</accession>
<feature type="signal peptide" evidence="2">
    <location>
        <begin position="1"/>
        <end position="23"/>
    </location>
</feature>
<protein>
    <submittedName>
        <fullName evidence="3">Uncharacterized protein</fullName>
    </submittedName>
</protein>
<dbReference type="EMBL" id="HBUF01150764">
    <property type="protein sequence ID" value="CAG6648179.1"/>
    <property type="molecule type" value="Transcribed_RNA"/>
</dbReference>
<feature type="chain" id="PRO_5035638675" evidence="2">
    <location>
        <begin position="24"/>
        <end position="138"/>
    </location>
</feature>
<dbReference type="EMBL" id="HBUF01150762">
    <property type="protein sequence ID" value="CAG6648175.1"/>
    <property type="molecule type" value="Transcribed_RNA"/>
</dbReference>
<evidence type="ECO:0000256" key="2">
    <source>
        <dbReference type="SAM" id="SignalP"/>
    </source>
</evidence>
<feature type="compositionally biased region" description="Basic and acidic residues" evidence="1">
    <location>
        <begin position="86"/>
        <end position="97"/>
    </location>
</feature>
<sequence length="138" mass="15392">MDLLGFAFTSKLLFNLLKSFVLGLGQVDVEEDGPQEGDAAVHEERALVGEQMLEHGVRLDGEEDEEMTCAGSETSNNTTNPGRIDFSNHDPRDHKITDGGSCCKHHEHEHREPGYKIRQFICRPPVLSSEQVATQTHH</sequence>
<dbReference type="EMBL" id="HBUF01150760">
    <property type="protein sequence ID" value="CAG6648171.1"/>
    <property type="molecule type" value="Transcribed_RNA"/>
</dbReference>
<keyword evidence="2" id="KW-0732">Signal</keyword>
<evidence type="ECO:0000256" key="1">
    <source>
        <dbReference type="SAM" id="MobiDB-lite"/>
    </source>
</evidence>
<dbReference type="EMBL" id="HBUF01150761">
    <property type="protein sequence ID" value="CAG6648173.1"/>
    <property type="molecule type" value="Transcribed_RNA"/>
</dbReference>
<dbReference type="AlphaFoldDB" id="A0A8D8RFV3"/>